<accession>A0A0D7AZZ6</accession>
<dbReference type="OrthoDB" id="5579731at2759"/>
<dbReference type="STRING" id="1314674.A0A0D7AZZ6"/>
<dbReference type="Proteomes" id="UP000054007">
    <property type="component" value="Unassembled WGS sequence"/>
</dbReference>
<sequence length="110" mass="12807">MSITNPDQLVQAFKSSGEFARLRRELFAEFEGRDNIEEFKARVETILKERLIADQKLRFNMESKIHEELMEEINRRPVVTRAVDEVPSLANGSLLDTIHTSAYRVLQESR</sequence>
<reference evidence="2 3" key="1">
    <citation type="journal article" date="2015" name="Fungal Genet. Biol.">
        <title>Evolution of novel wood decay mechanisms in Agaricales revealed by the genome sequences of Fistulina hepatica and Cylindrobasidium torrendii.</title>
        <authorList>
            <person name="Floudas D."/>
            <person name="Held B.W."/>
            <person name="Riley R."/>
            <person name="Nagy L.G."/>
            <person name="Koehler G."/>
            <person name="Ransdell A.S."/>
            <person name="Younus H."/>
            <person name="Chow J."/>
            <person name="Chiniquy J."/>
            <person name="Lipzen A."/>
            <person name="Tritt A."/>
            <person name="Sun H."/>
            <person name="Haridas S."/>
            <person name="LaButti K."/>
            <person name="Ohm R.A."/>
            <person name="Kues U."/>
            <person name="Blanchette R.A."/>
            <person name="Grigoriev I.V."/>
            <person name="Minto R.E."/>
            <person name="Hibbett D.S."/>
        </authorList>
    </citation>
    <scope>NUCLEOTIDE SEQUENCE [LARGE SCALE GENOMIC DNA]</scope>
    <source>
        <strain evidence="2 3">FP15055 ss-10</strain>
    </source>
</reference>
<feature type="non-terminal residue" evidence="2">
    <location>
        <position position="110"/>
    </location>
</feature>
<protein>
    <recommendedName>
        <fullName evidence="1">BOD1/SHG1 domain-containing protein</fullName>
    </recommendedName>
</protein>
<name>A0A0D7AZZ6_9AGAR</name>
<dbReference type="EMBL" id="KN880693">
    <property type="protein sequence ID" value="KIY63474.1"/>
    <property type="molecule type" value="Genomic_DNA"/>
</dbReference>
<evidence type="ECO:0000259" key="1">
    <source>
        <dbReference type="Pfam" id="PF05205"/>
    </source>
</evidence>
<dbReference type="AlphaFoldDB" id="A0A0D7AZZ6"/>
<organism evidence="2 3">
    <name type="scientific">Cylindrobasidium torrendii FP15055 ss-10</name>
    <dbReference type="NCBI Taxonomy" id="1314674"/>
    <lineage>
        <taxon>Eukaryota</taxon>
        <taxon>Fungi</taxon>
        <taxon>Dikarya</taxon>
        <taxon>Basidiomycota</taxon>
        <taxon>Agaricomycotina</taxon>
        <taxon>Agaricomycetes</taxon>
        <taxon>Agaricomycetidae</taxon>
        <taxon>Agaricales</taxon>
        <taxon>Marasmiineae</taxon>
        <taxon>Physalacriaceae</taxon>
        <taxon>Cylindrobasidium</taxon>
    </lineage>
</organism>
<keyword evidence="3" id="KW-1185">Reference proteome</keyword>
<feature type="domain" description="BOD1/SHG1" evidence="1">
    <location>
        <begin position="8"/>
        <end position="93"/>
    </location>
</feature>
<evidence type="ECO:0000313" key="3">
    <source>
        <dbReference type="Proteomes" id="UP000054007"/>
    </source>
</evidence>
<dbReference type="Pfam" id="PF05205">
    <property type="entry name" value="COMPASS-Shg1"/>
    <property type="match status" value="1"/>
</dbReference>
<evidence type="ECO:0000313" key="2">
    <source>
        <dbReference type="EMBL" id="KIY63474.1"/>
    </source>
</evidence>
<proteinExistence type="predicted"/>
<dbReference type="InterPro" id="IPR055264">
    <property type="entry name" value="BOD1/SHG1_dom"/>
</dbReference>
<gene>
    <name evidence="2" type="ORF">CYLTODRAFT_314191</name>
</gene>